<dbReference type="EMBL" id="CADIJR010000011">
    <property type="protein sequence ID" value="CAB3636318.1"/>
    <property type="molecule type" value="Genomic_DNA"/>
</dbReference>
<dbReference type="GeneID" id="92897546"/>
<dbReference type="PROSITE" id="PS51257">
    <property type="entry name" value="PROKAR_LIPOPROTEIN"/>
    <property type="match status" value="1"/>
</dbReference>
<dbReference type="AlphaFoldDB" id="A0A6J5I4U7"/>
<evidence type="ECO:0000313" key="2">
    <source>
        <dbReference type="EMBL" id="CAB3636318.1"/>
    </source>
</evidence>
<keyword evidence="3" id="KW-1185">Reference proteome</keyword>
<proteinExistence type="predicted"/>
<accession>A0A6J5I4U7</accession>
<feature type="signal peptide" evidence="1">
    <location>
        <begin position="1"/>
        <end position="35"/>
    </location>
</feature>
<name>A0A6J5I4U7_9BURK</name>
<protein>
    <recommendedName>
        <fullName evidence="4">Lipoprotein</fullName>
    </recommendedName>
</protein>
<feature type="chain" id="PRO_5030157724" description="Lipoprotein" evidence="1">
    <location>
        <begin position="36"/>
        <end position="135"/>
    </location>
</feature>
<evidence type="ECO:0000256" key="1">
    <source>
        <dbReference type="SAM" id="SignalP"/>
    </source>
</evidence>
<dbReference type="RefSeq" id="WP_054429750.1">
    <property type="nucleotide sequence ID" value="NZ_CADIJR010000011.1"/>
</dbReference>
<evidence type="ECO:0008006" key="4">
    <source>
        <dbReference type="Google" id="ProtNLM"/>
    </source>
</evidence>
<dbReference type="Proteomes" id="UP000507979">
    <property type="component" value="Unassembled WGS sequence"/>
</dbReference>
<gene>
    <name evidence="2" type="ORF">LMG26845_01697</name>
</gene>
<keyword evidence="1" id="KW-0732">Signal</keyword>
<reference evidence="2 3" key="1">
    <citation type="submission" date="2020-04" db="EMBL/GenBank/DDBJ databases">
        <authorList>
            <person name="De Canck E."/>
        </authorList>
    </citation>
    <scope>NUCLEOTIDE SEQUENCE [LARGE SCALE GENOMIC DNA]</scope>
    <source>
        <strain evidence="2 3">LMG 26845</strain>
    </source>
</reference>
<organism evidence="2 3">
    <name type="scientific">Achromobacter insuavis</name>
    <dbReference type="NCBI Taxonomy" id="1287735"/>
    <lineage>
        <taxon>Bacteria</taxon>
        <taxon>Pseudomonadati</taxon>
        <taxon>Pseudomonadota</taxon>
        <taxon>Betaproteobacteria</taxon>
        <taxon>Burkholderiales</taxon>
        <taxon>Alcaligenaceae</taxon>
        <taxon>Achromobacter</taxon>
    </lineage>
</organism>
<sequence>MPNPKPALSAPRLRRSALVLPLVLLAACAAPTTYRQDVRGIPVKGEPLTTDPPYVLEKLVPLLSITSGCKETPKSVAVALVSKSDDIRANAAGTALISGSAREAWNFEACARTIPMYVTYTFTPDGRTAYKFSAK</sequence>
<evidence type="ECO:0000313" key="3">
    <source>
        <dbReference type="Proteomes" id="UP000507979"/>
    </source>
</evidence>